<dbReference type="Proteomes" id="UP000812440">
    <property type="component" value="Chromosome 6"/>
</dbReference>
<feature type="transmembrane region" description="Helical" evidence="1">
    <location>
        <begin position="54"/>
        <end position="76"/>
    </location>
</feature>
<gene>
    <name evidence="2" type="ORF">GDO86_011544</name>
</gene>
<sequence length="81" mass="8407">MIGLWSPAMNFAGPTCINGPGTSATTGPGPSAITGLCSSLKLFLCSCIMLQVDWAVYVKSIVCVGFGSLCIAIFCFKDPLI</sequence>
<dbReference type="AlphaFoldDB" id="A0A8T2JC54"/>
<keyword evidence="1" id="KW-0472">Membrane</keyword>
<accession>A0A8T2JC54</accession>
<protein>
    <submittedName>
        <fullName evidence="2">Uncharacterized protein</fullName>
    </submittedName>
</protein>
<evidence type="ECO:0000313" key="2">
    <source>
        <dbReference type="EMBL" id="KAG8442769.1"/>
    </source>
</evidence>
<dbReference type="EMBL" id="JAACNH010000005">
    <property type="protein sequence ID" value="KAG8442769.1"/>
    <property type="molecule type" value="Genomic_DNA"/>
</dbReference>
<proteinExistence type="predicted"/>
<keyword evidence="1" id="KW-0812">Transmembrane</keyword>
<reference evidence="2" key="1">
    <citation type="thesis" date="2020" institute="ProQuest LLC" country="789 East Eisenhower Parkway, Ann Arbor, MI, USA">
        <title>Comparative Genomics and Chromosome Evolution.</title>
        <authorList>
            <person name="Mudd A.B."/>
        </authorList>
    </citation>
    <scope>NUCLEOTIDE SEQUENCE</scope>
    <source>
        <strain evidence="2">Female2</strain>
        <tissue evidence="2">Blood</tissue>
    </source>
</reference>
<evidence type="ECO:0000313" key="3">
    <source>
        <dbReference type="Proteomes" id="UP000812440"/>
    </source>
</evidence>
<comment type="caution">
    <text evidence="2">The sequence shown here is derived from an EMBL/GenBank/DDBJ whole genome shotgun (WGS) entry which is preliminary data.</text>
</comment>
<keyword evidence="1" id="KW-1133">Transmembrane helix</keyword>
<organism evidence="2 3">
    <name type="scientific">Hymenochirus boettgeri</name>
    <name type="common">Congo dwarf clawed frog</name>
    <dbReference type="NCBI Taxonomy" id="247094"/>
    <lineage>
        <taxon>Eukaryota</taxon>
        <taxon>Metazoa</taxon>
        <taxon>Chordata</taxon>
        <taxon>Craniata</taxon>
        <taxon>Vertebrata</taxon>
        <taxon>Euteleostomi</taxon>
        <taxon>Amphibia</taxon>
        <taxon>Batrachia</taxon>
        <taxon>Anura</taxon>
        <taxon>Pipoidea</taxon>
        <taxon>Pipidae</taxon>
        <taxon>Pipinae</taxon>
        <taxon>Hymenochirus</taxon>
    </lineage>
</organism>
<keyword evidence="3" id="KW-1185">Reference proteome</keyword>
<name>A0A8T2JC54_9PIPI</name>
<evidence type="ECO:0000256" key="1">
    <source>
        <dbReference type="SAM" id="Phobius"/>
    </source>
</evidence>